<protein>
    <recommendedName>
        <fullName evidence="6">Efflux transporter, outer membrane factor (OMF) lipoprotein, NodT family</fullName>
    </recommendedName>
</protein>
<feature type="signal peptide" evidence="2">
    <location>
        <begin position="1"/>
        <end position="26"/>
    </location>
</feature>
<dbReference type="SUPFAM" id="SSF56954">
    <property type="entry name" value="Outer membrane efflux proteins (OEP)"/>
    <property type="match status" value="1"/>
</dbReference>
<keyword evidence="2" id="KW-0812">Transmembrane</keyword>
<evidence type="ECO:0000256" key="3">
    <source>
        <dbReference type="SAM" id="MobiDB-lite"/>
    </source>
</evidence>
<name>A0ABQ5XGQ2_9GAMM</name>
<accession>A0ABQ5XGQ2</accession>
<dbReference type="EMBL" id="BSOA01000052">
    <property type="protein sequence ID" value="GLQ90828.1"/>
    <property type="molecule type" value="Genomic_DNA"/>
</dbReference>
<evidence type="ECO:0000256" key="2">
    <source>
        <dbReference type="RuleBase" id="RU362097"/>
    </source>
</evidence>
<gene>
    <name evidence="4" type="ORF">GCM10007898_44040</name>
</gene>
<dbReference type="Gene3D" id="1.20.1600.10">
    <property type="entry name" value="Outer membrane efflux proteins (OEP)"/>
    <property type="match status" value="1"/>
</dbReference>
<dbReference type="Gene3D" id="2.20.200.10">
    <property type="entry name" value="Outer membrane efflux proteins (OEP)"/>
    <property type="match status" value="1"/>
</dbReference>
<feature type="region of interest" description="Disordered" evidence="3">
    <location>
        <begin position="41"/>
        <end position="61"/>
    </location>
</feature>
<evidence type="ECO:0000313" key="4">
    <source>
        <dbReference type="EMBL" id="GLQ90828.1"/>
    </source>
</evidence>
<comment type="subcellular location">
    <subcellularLocation>
        <location evidence="2">Cell outer membrane</location>
        <topology evidence="2">Lipid-anchor</topology>
    </subcellularLocation>
</comment>
<dbReference type="PANTHER" id="PTHR30203:SF25">
    <property type="entry name" value="OUTER MEMBRANE PROTEIN-RELATED"/>
    <property type="match status" value="1"/>
</dbReference>
<keyword evidence="2" id="KW-0449">Lipoprotein</keyword>
<keyword evidence="5" id="KW-1185">Reference proteome</keyword>
<comment type="similarity">
    <text evidence="1 2">Belongs to the outer membrane factor (OMF) (TC 1.B.17) family.</text>
</comment>
<feature type="chain" id="PRO_5044958409" description="Efflux transporter, outer membrane factor (OMF) lipoprotein, NodT family" evidence="2">
    <location>
        <begin position="27"/>
        <end position="496"/>
    </location>
</feature>
<dbReference type="RefSeq" id="WP_284334244.1">
    <property type="nucleotide sequence ID" value="NZ_BSOA01000052.1"/>
</dbReference>
<organism evidence="4 5">
    <name type="scientific">Dyella flagellata</name>
    <dbReference type="NCBI Taxonomy" id="1867833"/>
    <lineage>
        <taxon>Bacteria</taxon>
        <taxon>Pseudomonadati</taxon>
        <taxon>Pseudomonadota</taxon>
        <taxon>Gammaproteobacteria</taxon>
        <taxon>Lysobacterales</taxon>
        <taxon>Rhodanobacteraceae</taxon>
        <taxon>Dyella</taxon>
    </lineage>
</organism>
<comment type="caution">
    <text evidence="4">The sequence shown here is derived from an EMBL/GenBank/DDBJ whole genome shotgun (WGS) entry which is preliminary data.</text>
</comment>
<keyword evidence="2" id="KW-0472">Membrane</keyword>
<dbReference type="InterPro" id="IPR010131">
    <property type="entry name" value="MdtP/NodT-like"/>
</dbReference>
<keyword evidence="2" id="KW-1134">Transmembrane beta strand</keyword>
<dbReference type="Proteomes" id="UP001156627">
    <property type="component" value="Unassembled WGS sequence"/>
</dbReference>
<dbReference type="NCBIfam" id="TIGR01845">
    <property type="entry name" value="outer_NodT"/>
    <property type="match status" value="1"/>
</dbReference>
<sequence>MTRMEKIIFACVGYVALALAMTLALAGCTISNDVRPPTLASTAAAERSRDATVATSPTLTDKAPPSEWWQLFGDATLTTLENEALASNLDLQAATAHVDESRAQLGLANASRRPQLAAEADYTRSGISQHSALAELGAPSSAFNTWDLGLEVSWEVDLWGYLRHLSESANARLQASEFDRASAKVSVAGDVARTYLLLRGTQAQINITEQNRQVAEHLRQLAESRLQNGVATRFDVASARADVASIDARLSQLHERRDALINALTLLLGKPPRDLEASLGSAAMPSMPKQLPIGVPSELARNRPDILQAEARLRAAVADVGAAKADFYPRISLTGNLGVQALDLGDLGSWNSRQFSFGPTLYLPIFQGGRLERNLELSEAQQHLAGVAYLKTVLNAWHEVDDALDAYTTEVKRHDQLQEALAQNQTALDVALRAYQQGTADFTTVLVSRRSLLASQAELTDCTTASALSVVSLYRALGGGWSPEFLTASTASGSRK</sequence>
<keyword evidence="2" id="KW-0564">Palmitate</keyword>
<evidence type="ECO:0000313" key="5">
    <source>
        <dbReference type="Proteomes" id="UP001156627"/>
    </source>
</evidence>
<dbReference type="PROSITE" id="PS51257">
    <property type="entry name" value="PROKAR_LIPOPROTEIN"/>
    <property type="match status" value="1"/>
</dbReference>
<proteinExistence type="inferred from homology"/>
<dbReference type="InterPro" id="IPR003423">
    <property type="entry name" value="OMP_efflux"/>
</dbReference>
<reference evidence="5" key="1">
    <citation type="journal article" date="2019" name="Int. J. Syst. Evol. Microbiol.">
        <title>The Global Catalogue of Microorganisms (GCM) 10K type strain sequencing project: providing services to taxonomists for standard genome sequencing and annotation.</title>
        <authorList>
            <consortium name="The Broad Institute Genomics Platform"/>
            <consortium name="The Broad Institute Genome Sequencing Center for Infectious Disease"/>
            <person name="Wu L."/>
            <person name="Ma J."/>
        </authorList>
    </citation>
    <scope>NUCLEOTIDE SEQUENCE [LARGE SCALE GENOMIC DNA]</scope>
    <source>
        <strain evidence="5">NBRC 111981</strain>
    </source>
</reference>
<keyword evidence="2" id="KW-0732">Signal</keyword>
<evidence type="ECO:0000256" key="1">
    <source>
        <dbReference type="ARBA" id="ARBA00007613"/>
    </source>
</evidence>
<evidence type="ECO:0008006" key="6">
    <source>
        <dbReference type="Google" id="ProtNLM"/>
    </source>
</evidence>
<dbReference type="Pfam" id="PF02321">
    <property type="entry name" value="OEP"/>
    <property type="match status" value="2"/>
</dbReference>
<dbReference type="PANTHER" id="PTHR30203">
    <property type="entry name" value="OUTER MEMBRANE CATION EFFLUX PROTEIN"/>
    <property type="match status" value="1"/>
</dbReference>